<feature type="transmembrane region" description="Helical" evidence="13">
    <location>
        <begin position="176"/>
        <end position="193"/>
    </location>
</feature>
<feature type="transmembrane region" description="Helical" evidence="13">
    <location>
        <begin position="142"/>
        <end position="164"/>
    </location>
</feature>
<evidence type="ECO:0000256" key="8">
    <source>
        <dbReference type="ARBA" id="ARBA00022989"/>
    </source>
</evidence>
<dbReference type="PANTHER" id="PTHR11537:SF252">
    <property type="entry name" value="POTASSIUM VOLTAGE-GATED CHANNEL PROTEIN SHAW"/>
    <property type="match status" value="1"/>
</dbReference>
<dbReference type="InterPro" id="IPR028325">
    <property type="entry name" value="VG_K_chnl"/>
</dbReference>
<dbReference type="SUPFAM" id="SSF81324">
    <property type="entry name" value="Voltage-gated potassium channels"/>
    <property type="match status" value="1"/>
</dbReference>
<dbReference type="Gene3D" id="1.20.120.350">
    <property type="entry name" value="Voltage-gated potassium channels. Chain C"/>
    <property type="match status" value="1"/>
</dbReference>
<dbReference type="GO" id="GO:0008076">
    <property type="term" value="C:voltage-gated potassium channel complex"/>
    <property type="evidence" value="ECO:0007669"/>
    <property type="project" value="InterPro"/>
</dbReference>
<dbReference type="InterPro" id="IPR027359">
    <property type="entry name" value="Volt_channel_dom_sf"/>
</dbReference>
<dbReference type="PRINTS" id="PR00169">
    <property type="entry name" value="KCHANNEL"/>
</dbReference>
<organism evidence="15 16">
    <name type="scientific">Desmophyllum pertusum</name>
    <dbReference type="NCBI Taxonomy" id="174260"/>
    <lineage>
        <taxon>Eukaryota</taxon>
        <taxon>Metazoa</taxon>
        <taxon>Cnidaria</taxon>
        <taxon>Anthozoa</taxon>
        <taxon>Hexacorallia</taxon>
        <taxon>Scleractinia</taxon>
        <taxon>Caryophylliina</taxon>
        <taxon>Caryophylliidae</taxon>
        <taxon>Desmophyllum</taxon>
    </lineage>
</organism>
<evidence type="ECO:0000256" key="2">
    <source>
        <dbReference type="ARBA" id="ARBA00022448"/>
    </source>
</evidence>
<dbReference type="EMBL" id="MU825885">
    <property type="protein sequence ID" value="KAJ7384745.1"/>
    <property type="molecule type" value="Genomic_DNA"/>
</dbReference>
<keyword evidence="3" id="KW-0633">Potassium transport</keyword>
<feature type="domain" description="Ion transport" evidence="14">
    <location>
        <begin position="114"/>
        <end position="329"/>
    </location>
</feature>
<comment type="subcellular location">
    <subcellularLocation>
        <location evidence="1">Membrane</location>
        <topology evidence="1">Multi-pass membrane protein</topology>
    </subcellularLocation>
</comment>
<evidence type="ECO:0000256" key="11">
    <source>
        <dbReference type="ARBA" id="ARBA00023303"/>
    </source>
</evidence>
<sequence>MCAARSLRKSLTSGVWTRNRLKTCCWAKYDEHRDAEEKLQGFSRDEDQDSDLEDIDSGSGEIEIPSSGSEICHDARRITAPRVRYPWQALKKRIWKTFDDPYSSKFARAVGYISLIFNVAVVTQFCILTLDYFSDEQSPQNQVLFIIESIAVCWFTLDIVIRLLCCPNRVRFLKTLQNWADVIAIIPYYLVILTSYDDIIRNFSILYVLRMIRTFRPLKFSYVMQVFTQTLRASSRELYFLIFILGLEVVVYGSLAYYSERSIPGSKFVNIPISFWWALVTMTTVGYGDMFPMTLPGKLVGCLCAISGVLMIALPVSVVASNFSLYNSYAKVKLKLPSRGKKNMVDNALKALQLATPQTSVSVASPDGVNGNGRSRYASLATSGIEMGLLNSNKKCPGEESDVLPNHEPENRSRYGRRSAHFSLVPIRAHPELPEGDSESEESTKLARDGNRLQPANNNLS</sequence>
<evidence type="ECO:0000256" key="9">
    <source>
        <dbReference type="ARBA" id="ARBA00023065"/>
    </source>
</evidence>
<evidence type="ECO:0000256" key="13">
    <source>
        <dbReference type="SAM" id="Phobius"/>
    </source>
</evidence>
<dbReference type="InterPro" id="IPR005821">
    <property type="entry name" value="Ion_trans_dom"/>
</dbReference>
<feature type="compositionally biased region" description="Low complexity" evidence="12">
    <location>
        <begin position="57"/>
        <end position="67"/>
    </location>
</feature>
<keyword evidence="4 13" id="KW-0812">Transmembrane</keyword>
<feature type="compositionally biased region" description="Acidic residues" evidence="12">
    <location>
        <begin position="46"/>
        <end position="56"/>
    </location>
</feature>
<dbReference type="Pfam" id="PF00520">
    <property type="entry name" value="Ion_trans"/>
    <property type="match status" value="1"/>
</dbReference>
<evidence type="ECO:0000313" key="16">
    <source>
        <dbReference type="Proteomes" id="UP001163046"/>
    </source>
</evidence>
<dbReference type="PRINTS" id="PR01491">
    <property type="entry name" value="KVCHANNEL"/>
</dbReference>
<evidence type="ECO:0000256" key="10">
    <source>
        <dbReference type="ARBA" id="ARBA00023136"/>
    </source>
</evidence>
<comment type="caution">
    <text evidence="15">The sequence shown here is derived from an EMBL/GenBank/DDBJ whole genome shotgun (WGS) entry which is preliminary data.</text>
</comment>
<evidence type="ECO:0000256" key="3">
    <source>
        <dbReference type="ARBA" id="ARBA00022538"/>
    </source>
</evidence>
<dbReference type="PANTHER" id="PTHR11537">
    <property type="entry name" value="VOLTAGE-GATED POTASSIUM CHANNEL"/>
    <property type="match status" value="1"/>
</dbReference>
<feature type="transmembrane region" description="Helical" evidence="13">
    <location>
        <begin position="238"/>
        <end position="257"/>
    </location>
</feature>
<dbReference type="OrthoDB" id="415460at2759"/>
<feature type="region of interest" description="Disordered" evidence="12">
    <location>
        <begin position="395"/>
        <end position="461"/>
    </location>
</feature>
<reference evidence="15" key="1">
    <citation type="submission" date="2023-01" db="EMBL/GenBank/DDBJ databases">
        <title>Genome assembly of the deep-sea coral Lophelia pertusa.</title>
        <authorList>
            <person name="Herrera S."/>
            <person name="Cordes E."/>
        </authorList>
    </citation>
    <scope>NUCLEOTIDE SEQUENCE</scope>
    <source>
        <strain evidence="15">USNM1676648</strain>
        <tissue evidence="15">Polyp</tissue>
    </source>
</reference>
<dbReference type="GO" id="GO:0005251">
    <property type="term" value="F:delayed rectifier potassium channel activity"/>
    <property type="evidence" value="ECO:0007669"/>
    <property type="project" value="TreeGrafter"/>
</dbReference>
<keyword evidence="5" id="KW-0631">Potassium channel</keyword>
<feature type="transmembrane region" description="Helical" evidence="13">
    <location>
        <begin position="109"/>
        <end position="130"/>
    </location>
</feature>
<feature type="compositionally biased region" description="Basic and acidic residues" evidence="12">
    <location>
        <begin position="442"/>
        <end position="451"/>
    </location>
</feature>
<keyword evidence="16" id="KW-1185">Reference proteome</keyword>
<evidence type="ECO:0000313" key="15">
    <source>
        <dbReference type="EMBL" id="KAJ7384745.1"/>
    </source>
</evidence>
<keyword evidence="11" id="KW-0407">Ion channel</keyword>
<feature type="region of interest" description="Disordered" evidence="12">
    <location>
        <begin position="38"/>
        <end position="67"/>
    </location>
</feature>
<dbReference type="Proteomes" id="UP001163046">
    <property type="component" value="Unassembled WGS sequence"/>
</dbReference>
<accession>A0A9W9ZNU4</accession>
<evidence type="ECO:0000259" key="14">
    <source>
        <dbReference type="Pfam" id="PF00520"/>
    </source>
</evidence>
<name>A0A9W9ZNU4_9CNID</name>
<proteinExistence type="predicted"/>
<evidence type="ECO:0000256" key="12">
    <source>
        <dbReference type="SAM" id="MobiDB-lite"/>
    </source>
</evidence>
<evidence type="ECO:0000256" key="7">
    <source>
        <dbReference type="ARBA" id="ARBA00022958"/>
    </source>
</evidence>
<dbReference type="AlphaFoldDB" id="A0A9W9ZNU4"/>
<dbReference type="GO" id="GO:0001508">
    <property type="term" value="P:action potential"/>
    <property type="evidence" value="ECO:0007669"/>
    <property type="project" value="TreeGrafter"/>
</dbReference>
<keyword evidence="10 13" id="KW-0472">Membrane</keyword>
<gene>
    <name evidence="15" type="ORF">OS493_020334</name>
</gene>
<dbReference type="FunFam" id="1.10.287.70:FF:000002">
    <property type="entry name" value="Potassium voltage-gated channel subfamily a member"/>
    <property type="match status" value="1"/>
</dbReference>
<keyword evidence="6" id="KW-0851">Voltage-gated channel</keyword>
<keyword evidence="9" id="KW-0406">Ion transport</keyword>
<keyword evidence="8 13" id="KW-1133">Transmembrane helix</keyword>
<evidence type="ECO:0000256" key="6">
    <source>
        <dbReference type="ARBA" id="ARBA00022882"/>
    </source>
</evidence>
<dbReference type="Gene3D" id="1.10.287.70">
    <property type="match status" value="1"/>
</dbReference>
<keyword evidence="7" id="KW-0630">Potassium</keyword>
<dbReference type="InterPro" id="IPR003968">
    <property type="entry name" value="K_chnl_volt-dep_Kv"/>
</dbReference>
<evidence type="ECO:0000256" key="1">
    <source>
        <dbReference type="ARBA" id="ARBA00004141"/>
    </source>
</evidence>
<evidence type="ECO:0000256" key="5">
    <source>
        <dbReference type="ARBA" id="ARBA00022826"/>
    </source>
</evidence>
<keyword evidence="2" id="KW-0813">Transport</keyword>
<feature type="transmembrane region" description="Helical" evidence="13">
    <location>
        <begin position="269"/>
        <end position="287"/>
    </location>
</feature>
<feature type="transmembrane region" description="Helical" evidence="13">
    <location>
        <begin position="299"/>
        <end position="320"/>
    </location>
</feature>
<protein>
    <recommendedName>
        <fullName evidence="14">Ion transport domain-containing protein</fullName>
    </recommendedName>
</protein>
<evidence type="ECO:0000256" key="4">
    <source>
        <dbReference type="ARBA" id="ARBA00022692"/>
    </source>
</evidence>